<feature type="domain" description="Glycosyltransferase 2-like" evidence="5">
    <location>
        <begin position="4"/>
        <end position="124"/>
    </location>
</feature>
<keyword evidence="4" id="KW-1133">Transmembrane helix</keyword>
<dbReference type="PANTHER" id="PTHR43630:SF1">
    <property type="entry name" value="POLY-BETA-1,6-N-ACETYL-D-GLUCOSAMINE SYNTHASE"/>
    <property type="match status" value="1"/>
</dbReference>
<protein>
    <submittedName>
        <fullName evidence="6">Glycosyltransferase family 2 protein</fullName>
    </submittedName>
</protein>
<evidence type="ECO:0000256" key="2">
    <source>
        <dbReference type="ARBA" id="ARBA00022676"/>
    </source>
</evidence>
<feature type="transmembrane region" description="Helical" evidence="4">
    <location>
        <begin position="262"/>
        <end position="283"/>
    </location>
</feature>
<evidence type="ECO:0000259" key="5">
    <source>
        <dbReference type="Pfam" id="PF00535"/>
    </source>
</evidence>
<dbReference type="EMBL" id="JBHTCE010000001">
    <property type="protein sequence ID" value="MFC7388585.1"/>
    <property type="molecule type" value="Genomic_DNA"/>
</dbReference>
<keyword evidence="2" id="KW-0328">Glycosyltransferase</keyword>
<evidence type="ECO:0000313" key="7">
    <source>
        <dbReference type="Proteomes" id="UP001596439"/>
    </source>
</evidence>
<evidence type="ECO:0000313" key="6">
    <source>
        <dbReference type="EMBL" id="MFC7388585.1"/>
    </source>
</evidence>
<dbReference type="Proteomes" id="UP001596439">
    <property type="component" value="Unassembled WGS sequence"/>
</dbReference>
<reference evidence="7" key="1">
    <citation type="journal article" date="2019" name="Int. J. Syst. Evol. Microbiol.">
        <title>The Global Catalogue of Microorganisms (GCM) 10K type strain sequencing project: providing services to taxonomists for standard genome sequencing and annotation.</title>
        <authorList>
            <consortium name="The Broad Institute Genomics Platform"/>
            <consortium name="The Broad Institute Genome Sequencing Center for Infectious Disease"/>
            <person name="Wu L."/>
            <person name="Ma J."/>
        </authorList>
    </citation>
    <scope>NUCLEOTIDE SEQUENCE [LARGE SCALE GENOMIC DNA]</scope>
    <source>
        <strain evidence="7">CCUG 55590</strain>
    </source>
</reference>
<evidence type="ECO:0000256" key="1">
    <source>
        <dbReference type="ARBA" id="ARBA00006739"/>
    </source>
</evidence>
<comment type="caution">
    <text evidence="6">The sequence shown here is derived from an EMBL/GenBank/DDBJ whole genome shotgun (WGS) entry which is preliminary data.</text>
</comment>
<dbReference type="PANTHER" id="PTHR43630">
    <property type="entry name" value="POLY-BETA-1,6-N-ACETYL-D-GLUCOSAMINE SYNTHASE"/>
    <property type="match status" value="1"/>
</dbReference>
<keyword evidence="7" id="KW-1185">Reference proteome</keyword>
<keyword evidence="4" id="KW-0472">Membrane</keyword>
<comment type="similarity">
    <text evidence="1">Belongs to the glycosyltransferase 2 family.</text>
</comment>
<proteinExistence type="inferred from homology"/>
<gene>
    <name evidence="6" type="ORF">ACFQO8_00440</name>
</gene>
<keyword evidence="3" id="KW-0808">Transferase</keyword>
<sequence length="297" mass="34384">MIGIAMSTYCNEEIIRETIQSIQQQTADFVCVIADDGSTDRTVDVMRELTADDDRFIILSLPHGERGIARKEAIGQLRERNVDVLYVIDSDMVLTEGLLTSCLLYLQHHEDVGALVIPEEAYSTYTNFFSKVKVFERNLFQIPEERIDDRSIEAARFWRMEAYEASGGINPAQISFEETQPTIRYIQQGGVIRRATFTAVKHNEKEVTLQNLLEKKRYYFQVMPQTLETEEGGFRKALARWYFFRPVLYHPSNLKKYRRHPVLTLGVAYMYVRLTMIGVSQLFTHKFGKNDPVTDTK</sequence>
<evidence type="ECO:0000256" key="4">
    <source>
        <dbReference type="SAM" id="Phobius"/>
    </source>
</evidence>
<dbReference type="CDD" id="cd00761">
    <property type="entry name" value="Glyco_tranf_GTA_type"/>
    <property type="match status" value="1"/>
</dbReference>
<dbReference type="SUPFAM" id="SSF53448">
    <property type="entry name" value="Nucleotide-diphospho-sugar transferases"/>
    <property type="match status" value="1"/>
</dbReference>
<accession>A0ABW2PJL3</accession>
<dbReference type="RefSeq" id="WP_214785961.1">
    <property type="nucleotide sequence ID" value="NZ_JANIEL010000040.1"/>
</dbReference>
<keyword evidence="4" id="KW-0812">Transmembrane</keyword>
<dbReference type="InterPro" id="IPR029044">
    <property type="entry name" value="Nucleotide-diphossugar_trans"/>
</dbReference>
<evidence type="ECO:0000256" key="3">
    <source>
        <dbReference type="ARBA" id="ARBA00022679"/>
    </source>
</evidence>
<name>A0ABW2PJL3_9BACL</name>
<dbReference type="Pfam" id="PF00535">
    <property type="entry name" value="Glycos_transf_2"/>
    <property type="match status" value="1"/>
</dbReference>
<dbReference type="Gene3D" id="3.90.550.10">
    <property type="entry name" value="Spore Coat Polysaccharide Biosynthesis Protein SpsA, Chain A"/>
    <property type="match status" value="1"/>
</dbReference>
<organism evidence="6 7">
    <name type="scientific">Exiguobacterium aestuarii</name>
    <dbReference type="NCBI Taxonomy" id="273527"/>
    <lineage>
        <taxon>Bacteria</taxon>
        <taxon>Bacillati</taxon>
        <taxon>Bacillota</taxon>
        <taxon>Bacilli</taxon>
        <taxon>Bacillales</taxon>
        <taxon>Bacillales Family XII. Incertae Sedis</taxon>
        <taxon>Exiguobacterium</taxon>
    </lineage>
</organism>
<dbReference type="InterPro" id="IPR001173">
    <property type="entry name" value="Glyco_trans_2-like"/>
</dbReference>